<evidence type="ECO:0000313" key="1">
    <source>
        <dbReference type="EMBL" id="SFZ73253.1"/>
    </source>
</evidence>
<dbReference type="AlphaFoldDB" id="A0A1K2H9G3"/>
<dbReference type="RefSeq" id="WP_175545546.1">
    <property type="nucleotide sequence ID" value="NZ_FPKR01000003.1"/>
</dbReference>
<dbReference type="Proteomes" id="UP000186513">
    <property type="component" value="Unassembled WGS sequence"/>
</dbReference>
<dbReference type="EMBL" id="FPKR01000003">
    <property type="protein sequence ID" value="SFZ73253.1"/>
    <property type="molecule type" value="Genomic_DNA"/>
</dbReference>
<reference evidence="1 2" key="1">
    <citation type="submission" date="2016-11" db="EMBL/GenBank/DDBJ databases">
        <authorList>
            <person name="Jaros S."/>
            <person name="Januszkiewicz K."/>
            <person name="Wedrychowicz H."/>
        </authorList>
    </citation>
    <scope>NUCLEOTIDE SEQUENCE [LARGE SCALE GENOMIC DNA]</scope>
    <source>
        <strain evidence="1 2">DSM 18899</strain>
    </source>
</reference>
<dbReference type="STRING" id="1121279.SAMN02745887_00745"/>
<protein>
    <submittedName>
        <fullName evidence="1">Uncharacterized protein</fullName>
    </submittedName>
</protein>
<accession>A0A1K2H9G3</accession>
<sequence>MWIALILLTGVILGVAWLSYSMPPCMRCWRHGHCQRATQCQGERKATTVRWRLSPPRL</sequence>
<name>A0A1K2H9G3_9NEIS</name>
<organism evidence="1 2">
    <name type="scientific">Chitinimonas taiwanensis DSM 18899</name>
    <dbReference type="NCBI Taxonomy" id="1121279"/>
    <lineage>
        <taxon>Bacteria</taxon>
        <taxon>Pseudomonadati</taxon>
        <taxon>Pseudomonadota</taxon>
        <taxon>Betaproteobacteria</taxon>
        <taxon>Neisseriales</taxon>
        <taxon>Chitinibacteraceae</taxon>
        <taxon>Chitinimonas</taxon>
    </lineage>
</organism>
<evidence type="ECO:0000313" key="2">
    <source>
        <dbReference type="Proteomes" id="UP000186513"/>
    </source>
</evidence>
<proteinExistence type="predicted"/>
<gene>
    <name evidence="1" type="ORF">SAMN02745887_00745</name>
</gene>
<keyword evidence="2" id="KW-1185">Reference proteome</keyword>